<evidence type="ECO:0000256" key="1">
    <source>
        <dbReference type="SAM" id="MobiDB-lite"/>
    </source>
</evidence>
<keyword evidence="4" id="KW-1185">Reference proteome</keyword>
<feature type="region of interest" description="Disordered" evidence="1">
    <location>
        <begin position="1"/>
        <end position="50"/>
    </location>
</feature>
<organism evidence="2 4">
    <name type="scientific">Polarella glacialis</name>
    <name type="common">Dinoflagellate</name>
    <dbReference type="NCBI Taxonomy" id="89957"/>
    <lineage>
        <taxon>Eukaryota</taxon>
        <taxon>Sar</taxon>
        <taxon>Alveolata</taxon>
        <taxon>Dinophyceae</taxon>
        <taxon>Suessiales</taxon>
        <taxon>Suessiaceae</taxon>
        <taxon>Polarella</taxon>
    </lineage>
</organism>
<protein>
    <submittedName>
        <fullName evidence="2">Uncharacterized protein</fullName>
    </submittedName>
</protein>
<evidence type="ECO:0000313" key="3">
    <source>
        <dbReference type="EMBL" id="CAE8695128.1"/>
    </source>
</evidence>
<dbReference type="AlphaFoldDB" id="A0A813I2N4"/>
<dbReference type="Proteomes" id="UP000654075">
    <property type="component" value="Unassembled WGS sequence"/>
</dbReference>
<name>A0A813I2N4_POLGL</name>
<evidence type="ECO:0000313" key="2">
    <source>
        <dbReference type="EMBL" id="CAE8643942.1"/>
    </source>
</evidence>
<feature type="compositionally biased region" description="Low complexity" evidence="1">
    <location>
        <begin position="38"/>
        <end position="48"/>
    </location>
</feature>
<accession>A0A813I2N4</accession>
<evidence type="ECO:0000313" key="4">
    <source>
        <dbReference type="Proteomes" id="UP000654075"/>
    </source>
</evidence>
<feature type="region of interest" description="Disordered" evidence="1">
    <location>
        <begin position="81"/>
        <end position="107"/>
    </location>
</feature>
<sequence length="107" mass="12508">MATVNNKTKTKTTTRPIEQRRRNNKHTDTHARNKKQQQPKQTNKQPNQLRLYSVKPILQIVKVAKLPQSRFWSKRIAQRFSSKATETSCRSQSHGAVYPTQNLRKPN</sequence>
<dbReference type="EMBL" id="CAJNNV010033482">
    <property type="protein sequence ID" value="CAE8643942.1"/>
    <property type="molecule type" value="Genomic_DNA"/>
</dbReference>
<comment type="caution">
    <text evidence="2">The sequence shown here is derived from an EMBL/GenBank/DDBJ whole genome shotgun (WGS) entry which is preliminary data.</text>
</comment>
<gene>
    <name evidence="2" type="ORF">PGLA1383_LOCUS58228</name>
    <name evidence="3" type="ORF">PGLA2088_LOCUS29204</name>
</gene>
<dbReference type="Proteomes" id="UP000626109">
    <property type="component" value="Unassembled WGS sequence"/>
</dbReference>
<proteinExistence type="predicted"/>
<reference evidence="2" key="1">
    <citation type="submission" date="2021-02" db="EMBL/GenBank/DDBJ databases">
        <authorList>
            <person name="Dougan E. K."/>
            <person name="Rhodes N."/>
            <person name="Thang M."/>
            <person name="Chan C."/>
        </authorList>
    </citation>
    <scope>NUCLEOTIDE SEQUENCE</scope>
</reference>
<dbReference type="EMBL" id="CAJNNW010028202">
    <property type="protein sequence ID" value="CAE8695128.1"/>
    <property type="molecule type" value="Genomic_DNA"/>
</dbReference>
<feature type="compositionally biased region" description="Basic and acidic residues" evidence="1">
    <location>
        <begin position="17"/>
        <end position="31"/>
    </location>
</feature>